<keyword evidence="1" id="KW-1133">Transmembrane helix</keyword>
<dbReference type="EMBL" id="BJVJ01000025">
    <property type="protein sequence ID" value="GEL23886.1"/>
    <property type="molecule type" value="Genomic_DNA"/>
</dbReference>
<keyword evidence="3" id="KW-1185">Reference proteome</keyword>
<sequence>MNSHDGQSTLKLHAGISIMAVVLCLFVTWIFIHLGTITPAIIFGVVALICLGIFVGCRARLAKVRGKH</sequence>
<name>A0A511DGG7_9PSEU</name>
<proteinExistence type="predicted"/>
<evidence type="ECO:0000313" key="2">
    <source>
        <dbReference type="EMBL" id="GEL23886.1"/>
    </source>
</evidence>
<feature type="transmembrane region" description="Helical" evidence="1">
    <location>
        <begin position="37"/>
        <end position="57"/>
    </location>
</feature>
<evidence type="ECO:0000256" key="1">
    <source>
        <dbReference type="SAM" id="Phobius"/>
    </source>
</evidence>
<organism evidence="2 3">
    <name type="scientific">Pseudonocardia sulfidoxydans NBRC 16205</name>
    <dbReference type="NCBI Taxonomy" id="1223511"/>
    <lineage>
        <taxon>Bacteria</taxon>
        <taxon>Bacillati</taxon>
        <taxon>Actinomycetota</taxon>
        <taxon>Actinomycetes</taxon>
        <taxon>Pseudonocardiales</taxon>
        <taxon>Pseudonocardiaceae</taxon>
        <taxon>Pseudonocardia</taxon>
    </lineage>
</organism>
<keyword evidence="1" id="KW-0472">Membrane</keyword>
<dbReference type="AlphaFoldDB" id="A0A511DGG7"/>
<dbReference type="Proteomes" id="UP000321685">
    <property type="component" value="Unassembled WGS sequence"/>
</dbReference>
<comment type="caution">
    <text evidence="2">The sequence shown here is derived from an EMBL/GenBank/DDBJ whole genome shotgun (WGS) entry which is preliminary data.</text>
</comment>
<gene>
    <name evidence="2" type="ORF">PSU4_28400</name>
</gene>
<keyword evidence="1" id="KW-0812">Transmembrane</keyword>
<protein>
    <submittedName>
        <fullName evidence="2">Uncharacterized protein</fullName>
    </submittedName>
</protein>
<accession>A0A511DGG7</accession>
<feature type="transmembrane region" description="Helical" evidence="1">
    <location>
        <begin position="12"/>
        <end position="31"/>
    </location>
</feature>
<evidence type="ECO:0000313" key="3">
    <source>
        <dbReference type="Proteomes" id="UP000321685"/>
    </source>
</evidence>
<reference evidence="2 3" key="1">
    <citation type="submission" date="2019-07" db="EMBL/GenBank/DDBJ databases">
        <title>Whole genome shotgun sequence of Pseudonocardia sulfidoxydans NBRC 16205.</title>
        <authorList>
            <person name="Hosoyama A."/>
            <person name="Uohara A."/>
            <person name="Ohji S."/>
            <person name="Ichikawa N."/>
        </authorList>
    </citation>
    <scope>NUCLEOTIDE SEQUENCE [LARGE SCALE GENOMIC DNA]</scope>
    <source>
        <strain evidence="2 3">NBRC 16205</strain>
    </source>
</reference>